<keyword evidence="10" id="KW-1185">Reference proteome</keyword>
<accession>A0A1U9NM48</accession>
<dbReference type="OrthoDB" id="9813141at2"/>
<dbReference type="InterPro" id="IPR005644">
    <property type="entry name" value="NolW-like"/>
</dbReference>
<dbReference type="STRING" id="1936003.STSP2_02082"/>
<protein>
    <submittedName>
        <fullName evidence="9">Type IV pilus biogenesis and competence protein PilQ</fullName>
    </submittedName>
</protein>
<keyword evidence="5" id="KW-0813">Transport</keyword>
<evidence type="ECO:0000259" key="7">
    <source>
        <dbReference type="Pfam" id="PF00263"/>
    </source>
</evidence>
<organism evidence="9 10">
    <name type="scientific">Anaerohalosphaera lusitana</name>
    <dbReference type="NCBI Taxonomy" id="1936003"/>
    <lineage>
        <taxon>Bacteria</taxon>
        <taxon>Pseudomonadati</taxon>
        <taxon>Planctomycetota</taxon>
        <taxon>Phycisphaerae</taxon>
        <taxon>Sedimentisphaerales</taxon>
        <taxon>Anaerohalosphaeraceae</taxon>
        <taxon>Anaerohalosphaera</taxon>
    </lineage>
</organism>
<dbReference type="GO" id="GO:0009306">
    <property type="term" value="P:protein secretion"/>
    <property type="evidence" value="ECO:0007669"/>
    <property type="project" value="InterPro"/>
</dbReference>
<evidence type="ECO:0000256" key="2">
    <source>
        <dbReference type="ARBA" id="ARBA00022729"/>
    </source>
</evidence>
<dbReference type="AlphaFoldDB" id="A0A1U9NM48"/>
<feature type="chain" id="PRO_5013160467" evidence="6">
    <location>
        <begin position="33"/>
        <end position="595"/>
    </location>
</feature>
<dbReference type="InterPro" id="IPR004846">
    <property type="entry name" value="T2SS/T3SS_dom"/>
</dbReference>
<dbReference type="InterPro" id="IPR050810">
    <property type="entry name" value="Bact_Secretion_Sys_Channel"/>
</dbReference>
<evidence type="ECO:0000256" key="1">
    <source>
        <dbReference type="ARBA" id="ARBA00004370"/>
    </source>
</evidence>
<comment type="subcellular location">
    <subcellularLocation>
        <location evidence="5">Cell outer membrane</location>
    </subcellularLocation>
    <subcellularLocation>
        <location evidence="1">Membrane</location>
    </subcellularLocation>
</comment>
<name>A0A1U9NM48_9BACT</name>
<gene>
    <name evidence="9" type="primary">pilQ_1</name>
    <name evidence="9" type="ORF">STSP2_02082</name>
</gene>
<dbReference type="Gene3D" id="3.30.1370.120">
    <property type="match status" value="1"/>
</dbReference>
<dbReference type="InterPro" id="IPR001775">
    <property type="entry name" value="GspD/PilQ"/>
</dbReference>
<evidence type="ECO:0000313" key="9">
    <source>
        <dbReference type="EMBL" id="AQT68905.1"/>
    </source>
</evidence>
<dbReference type="Pfam" id="PF03958">
    <property type="entry name" value="Secretin_N"/>
    <property type="match status" value="1"/>
</dbReference>
<dbReference type="Pfam" id="PF00263">
    <property type="entry name" value="Secretin"/>
    <property type="match status" value="1"/>
</dbReference>
<feature type="signal peptide" evidence="6">
    <location>
        <begin position="1"/>
        <end position="32"/>
    </location>
</feature>
<evidence type="ECO:0000256" key="5">
    <source>
        <dbReference type="RuleBase" id="RU004004"/>
    </source>
</evidence>
<evidence type="ECO:0000256" key="6">
    <source>
        <dbReference type="SAM" id="SignalP"/>
    </source>
</evidence>
<dbReference type="InterPro" id="IPR038591">
    <property type="entry name" value="NolW-like_sf"/>
</dbReference>
<reference evidence="10" key="1">
    <citation type="submission" date="2017-02" db="EMBL/GenBank/DDBJ databases">
        <title>Comparative genomics and description of representatives of a novel lineage of planctomycetes thriving in anoxic sediments.</title>
        <authorList>
            <person name="Spring S."/>
            <person name="Bunk B."/>
            <person name="Sproer C."/>
        </authorList>
    </citation>
    <scope>NUCLEOTIDE SEQUENCE [LARGE SCALE GENOMIC DNA]</scope>
    <source>
        <strain evidence="10">ST-NAGAB-D1</strain>
    </source>
</reference>
<evidence type="ECO:0000256" key="3">
    <source>
        <dbReference type="ARBA" id="ARBA00023136"/>
    </source>
</evidence>
<dbReference type="GO" id="GO:0015627">
    <property type="term" value="C:type II protein secretion system complex"/>
    <property type="evidence" value="ECO:0007669"/>
    <property type="project" value="TreeGrafter"/>
</dbReference>
<proteinExistence type="inferred from homology"/>
<dbReference type="Proteomes" id="UP000189674">
    <property type="component" value="Chromosome"/>
</dbReference>
<feature type="domain" description="NolW-like" evidence="8">
    <location>
        <begin position="165"/>
        <end position="245"/>
    </location>
</feature>
<dbReference type="RefSeq" id="WP_146662284.1">
    <property type="nucleotide sequence ID" value="NZ_CP019791.1"/>
</dbReference>
<dbReference type="PRINTS" id="PR00811">
    <property type="entry name" value="BCTERIALGSPD"/>
</dbReference>
<evidence type="ECO:0000313" key="10">
    <source>
        <dbReference type="Proteomes" id="UP000189674"/>
    </source>
</evidence>
<feature type="domain" description="Type II/III secretion system secretin-like" evidence="7">
    <location>
        <begin position="327"/>
        <end position="488"/>
    </location>
</feature>
<dbReference type="EMBL" id="CP019791">
    <property type="protein sequence ID" value="AQT68905.1"/>
    <property type="molecule type" value="Genomic_DNA"/>
</dbReference>
<dbReference type="PANTHER" id="PTHR30332">
    <property type="entry name" value="PROBABLE GENERAL SECRETION PATHWAY PROTEIN D"/>
    <property type="match status" value="1"/>
</dbReference>
<dbReference type="KEGG" id="alus:STSP2_02082"/>
<evidence type="ECO:0000256" key="4">
    <source>
        <dbReference type="RuleBase" id="RU004003"/>
    </source>
</evidence>
<keyword evidence="2 6" id="KW-0732">Signal</keyword>
<sequence precursor="true">MKKNGFERMKSKMSLLAASFVLVTVVISLAWAEEGAPEVEVQIDETVLTAEQQEAQQKPEVAEQYESSEQETISASSIQSISFNKDMTIKDALRFLAMKYHKNIVPTAKVDGMITVTNLYDVTFEEALQAVIGPNKYDVQGNFIMVYTPEEFEQYKDDKRRMEYRVFELYYINAEEAKKLITPLMSENGQLQSSTASEIGVSGGDGLDISEGGDALALHDSVVVKDYPENIEEIDALLKDLDKRPVQVLVEATILSANLNEGMEYGVNLNLAGGLAIDGGDSDTVVEQIANFSGKGNLVETAGFANAGGNGLRLGIRSGDVSAFISALEGITDVTVLANPKILALNKQVGTVFIGQKLGYRSSTSVSGSGVATEGQVEFLNSGTKLSFRPYVGSDGYVRMDIYPKDSSAALNDDGVPTETTAELTSNIMVKDGQTVVIGGLFRDDISSTRSQVPVLGDIPVIGAAFRGIEDVSVRQEVIVMLTPHVIEDPSEVEGEERAEDIARKRYAAREGLQKITRTKRAEKSYIEAAKLYRKGLKAEALREVNWALHLRPTYLEALRLRERILDETDDNGEPLERIMIDVIEEEDTEKWMRL</sequence>
<keyword evidence="3" id="KW-0472">Membrane</keyword>
<dbReference type="GO" id="GO:0009279">
    <property type="term" value="C:cell outer membrane"/>
    <property type="evidence" value="ECO:0007669"/>
    <property type="project" value="UniProtKB-SubCell"/>
</dbReference>
<evidence type="ECO:0000259" key="8">
    <source>
        <dbReference type="Pfam" id="PF03958"/>
    </source>
</evidence>
<dbReference type="Gene3D" id="3.30.1370.130">
    <property type="match status" value="1"/>
</dbReference>
<comment type="similarity">
    <text evidence="4">Belongs to the bacterial secretin family.</text>
</comment>
<dbReference type="PANTHER" id="PTHR30332:SF24">
    <property type="entry name" value="SECRETIN GSPD-RELATED"/>
    <property type="match status" value="1"/>
</dbReference>